<protein>
    <recommendedName>
        <fullName evidence="6">OmpR/PhoB-type domain-containing protein</fullName>
    </recommendedName>
</protein>
<dbReference type="CDD" id="cd00383">
    <property type="entry name" value="trans_reg_C"/>
    <property type="match status" value="1"/>
</dbReference>
<evidence type="ECO:0000256" key="5">
    <source>
        <dbReference type="ARBA" id="ARBA00023163"/>
    </source>
</evidence>
<keyword evidence="2" id="KW-0902">Two-component regulatory system</keyword>
<dbReference type="GO" id="GO:0000156">
    <property type="term" value="F:phosphorelay response regulator activity"/>
    <property type="evidence" value="ECO:0007669"/>
    <property type="project" value="TreeGrafter"/>
</dbReference>
<gene>
    <name evidence="7" type="ORF">LCGC14_2111870</name>
</gene>
<evidence type="ECO:0000313" key="7">
    <source>
        <dbReference type="EMBL" id="KKL69742.1"/>
    </source>
</evidence>
<dbReference type="InterPro" id="IPR039420">
    <property type="entry name" value="WalR-like"/>
</dbReference>
<keyword evidence="4" id="KW-0238">DNA-binding</keyword>
<organism evidence="7">
    <name type="scientific">marine sediment metagenome</name>
    <dbReference type="NCBI Taxonomy" id="412755"/>
    <lineage>
        <taxon>unclassified sequences</taxon>
        <taxon>metagenomes</taxon>
        <taxon>ecological metagenomes</taxon>
    </lineage>
</organism>
<name>A0A0F9H334_9ZZZZ</name>
<dbReference type="GO" id="GO:0006355">
    <property type="term" value="P:regulation of DNA-templated transcription"/>
    <property type="evidence" value="ECO:0007669"/>
    <property type="project" value="InterPro"/>
</dbReference>
<evidence type="ECO:0000256" key="3">
    <source>
        <dbReference type="ARBA" id="ARBA00023015"/>
    </source>
</evidence>
<keyword evidence="3" id="KW-0805">Transcription regulation</keyword>
<dbReference type="PROSITE" id="PS51755">
    <property type="entry name" value="OMPR_PHOB"/>
    <property type="match status" value="1"/>
</dbReference>
<dbReference type="PANTHER" id="PTHR48111:SF21">
    <property type="entry name" value="DNA-BINDING DUAL MASTER TRANSCRIPTIONAL REGULATOR RPAA"/>
    <property type="match status" value="1"/>
</dbReference>
<dbReference type="GO" id="GO:0032993">
    <property type="term" value="C:protein-DNA complex"/>
    <property type="evidence" value="ECO:0007669"/>
    <property type="project" value="TreeGrafter"/>
</dbReference>
<evidence type="ECO:0000256" key="1">
    <source>
        <dbReference type="ARBA" id="ARBA00022553"/>
    </source>
</evidence>
<dbReference type="InterPro" id="IPR001867">
    <property type="entry name" value="OmpR/PhoB-type_DNA-bd"/>
</dbReference>
<evidence type="ECO:0000256" key="4">
    <source>
        <dbReference type="ARBA" id="ARBA00023125"/>
    </source>
</evidence>
<keyword evidence="1" id="KW-0597">Phosphoprotein</keyword>
<dbReference type="AlphaFoldDB" id="A0A0F9H334"/>
<dbReference type="SMART" id="SM00862">
    <property type="entry name" value="Trans_reg_C"/>
    <property type="match status" value="1"/>
</dbReference>
<sequence>MLQGEIEIDGLRHKVFVSGKEAPLTTTEFRLLHYLAQKPGEAISRERILNNVFGYNSDVYDRTIDTHIKTLRKKLGPAREYIETVRGIGYRFREART</sequence>
<evidence type="ECO:0000256" key="2">
    <source>
        <dbReference type="ARBA" id="ARBA00023012"/>
    </source>
</evidence>
<dbReference type="PANTHER" id="PTHR48111">
    <property type="entry name" value="REGULATOR OF RPOS"/>
    <property type="match status" value="1"/>
</dbReference>
<dbReference type="GO" id="GO:0000976">
    <property type="term" value="F:transcription cis-regulatory region binding"/>
    <property type="evidence" value="ECO:0007669"/>
    <property type="project" value="TreeGrafter"/>
</dbReference>
<proteinExistence type="predicted"/>
<comment type="caution">
    <text evidence="7">The sequence shown here is derived from an EMBL/GenBank/DDBJ whole genome shotgun (WGS) entry which is preliminary data.</text>
</comment>
<dbReference type="GO" id="GO:0005829">
    <property type="term" value="C:cytosol"/>
    <property type="evidence" value="ECO:0007669"/>
    <property type="project" value="TreeGrafter"/>
</dbReference>
<accession>A0A0F9H334</accession>
<dbReference type="InterPro" id="IPR016032">
    <property type="entry name" value="Sig_transdc_resp-reg_C-effctor"/>
</dbReference>
<dbReference type="Gene3D" id="1.10.10.10">
    <property type="entry name" value="Winged helix-like DNA-binding domain superfamily/Winged helix DNA-binding domain"/>
    <property type="match status" value="1"/>
</dbReference>
<dbReference type="SUPFAM" id="SSF46894">
    <property type="entry name" value="C-terminal effector domain of the bipartite response regulators"/>
    <property type="match status" value="1"/>
</dbReference>
<feature type="domain" description="OmpR/PhoB-type" evidence="6">
    <location>
        <begin position="1"/>
        <end position="94"/>
    </location>
</feature>
<dbReference type="InterPro" id="IPR036388">
    <property type="entry name" value="WH-like_DNA-bd_sf"/>
</dbReference>
<dbReference type="EMBL" id="LAZR01026119">
    <property type="protein sequence ID" value="KKL69742.1"/>
    <property type="molecule type" value="Genomic_DNA"/>
</dbReference>
<dbReference type="Pfam" id="PF00486">
    <property type="entry name" value="Trans_reg_C"/>
    <property type="match status" value="1"/>
</dbReference>
<reference evidence="7" key="1">
    <citation type="journal article" date="2015" name="Nature">
        <title>Complex archaea that bridge the gap between prokaryotes and eukaryotes.</title>
        <authorList>
            <person name="Spang A."/>
            <person name="Saw J.H."/>
            <person name="Jorgensen S.L."/>
            <person name="Zaremba-Niedzwiedzka K."/>
            <person name="Martijn J."/>
            <person name="Lind A.E."/>
            <person name="van Eijk R."/>
            <person name="Schleper C."/>
            <person name="Guy L."/>
            <person name="Ettema T.J."/>
        </authorList>
    </citation>
    <scope>NUCLEOTIDE SEQUENCE</scope>
</reference>
<evidence type="ECO:0000259" key="6">
    <source>
        <dbReference type="PROSITE" id="PS51755"/>
    </source>
</evidence>
<keyword evidence="5" id="KW-0804">Transcription</keyword>